<name>A0AAQ4EFJ1_AMBAM</name>
<dbReference type="InterPro" id="IPR013098">
    <property type="entry name" value="Ig_I-set"/>
</dbReference>
<evidence type="ECO:0000259" key="1">
    <source>
        <dbReference type="PROSITE" id="PS50835"/>
    </source>
</evidence>
<comment type="caution">
    <text evidence="2">The sequence shown here is derived from an EMBL/GenBank/DDBJ whole genome shotgun (WGS) entry which is preliminary data.</text>
</comment>
<accession>A0AAQ4EFJ1</accession>
<dbReference type="AlphaFoldDB" id="A0AAQ4EFJ1"/>
<sequence length="275" mass="29881">MWRLQPAQKTRNAVSLKALSACGKGDLSLLVGDKEGGFAVMPKGLFRQKASKAMKKKNIVPKSLSLGKSPAALLWTSFFRAVICVGFCKAASGARRTCPLIRHSSLGGLGDAASADVGIQCLENKEFTNGHEDEIRLTRMGKEHLNLPVLVGLLWMASSTEGSDTVLLYPTIMMPRNITMGFGTFVNFRCELNITAGSASEVFWLLGGARIPNDHRRHSKLEVPAEGRYVSHLEVRDLQAVDAGRYTCDATARLNNLNLVLVIPDSVYLSVAGTY</sequence>
<evidence type="ECO:0000313" key="2">
    <source>
        <dbReference type="EMBL" id="KAK8773434.1"/>
    </source>
</evidence>
<dbReference type="PROSITE" id="PS50835">
    <property type="entry name" value="IG_LIKE"/>
    <property type="match status" value="1"/>
</dbReference>
<dbReference type="EMBL" id="JARKHS020016925">
    <property type="protein sequence ID" value="KAK8773434.1"/>
    <property type="molecule type" value="Genomic_DNA"/>
</dbReference>
<organism evidence="2 3">
    <name type="scientific">Amblyomma americanum</name>
    <name type="common">Lone star tick</name>
    <dbReference type="NCBI Taxonomy" id="6943"/>
    <lineage>
        <taxon>Eukaryota</taxon>
        <taxon>Metazoa</taxon>
        <taxon>Ecdysozoa</taxon>
        <taxon>Arthropoda</taxon>
        <taxon>Chelicerata</taxon>
        <taxon>Arachnida</taxon>
        <taxon>Acari</taxon>
        <taxon>Parasitiformes</taxon>
        <taxon>Ixodida</taxon>
        <taxon>Ixodoidea</taxon>
        <taxon>Ixodidae</taxon>
        <taxon>Amblyomminae</taxon>
        <taxon>Amblyomma</taxon>
    </lineage>
</organism>
<proteinExistence type="predicted"/>
<feature type="domain" description="Ig-like" evidence="1">
    <location>
        <begin position="170"/>
        <end position="258"/>
    </location>
</feature>
<dbReference type="InterPro" id="IPR036179">
    <property type="entry name" value="Ig-like_dom_sf"/>
</dbReference>
<keyword evidence="3" id="KW-1185">Reference proteome</keyword>
<dbReference type="Pfam" id="PF07679">
    <property type="entry name" value="I-set"/>
    <property type="match status" value="1"/>
</dbReference>
<protein>
    <recommendedName>
        <fullName evidence="1">Ig-like domain-containing protein</fullName>
    </recommendedName>
</protein>
<dbReference type="InterPro" id="IPR003599">
    <property type="entry name" value="Ig_sub"/>
</dbReference>
<dbReference type="SUPFAM" id="SSF48726">
    <property type="entry name" value="Immunoglobulin"/>
    <property type="match status" value="1"/>
</dbReference>
<evidence type="ECO:0000313" key="3">
    <source>
        <dbReference type="Proteomes" id="UP001321473"/>
    </source>
</evidence>
<dbReference type="InterPro" id="IPR007110">
    <property type="entry name" value="Ig-like_dom"/>
</dbReference>
<dbReference type="Gene3D" id="2.60.40.10">
    <property type="entry name" value="Immunoglobulins"/>
    <property type="match status" value="1"/>
</dbReference>
<reference evidence="2 3" key="1">
    <citation type="journal article" date="2023" name="Arcadia Sci">
        <title>De novo assembly of a long-read Amblyomma americanum tick genome.</title>
        <authorList>
            <person name="Chou S."/>
            <person name="Poskanzer K.E."/>
            <person name="Rollins M."/>
            <person name="Thuy-Boun P.S."/>
        </authorList>
    </citation>
    <scope>NUCLEOTIDE SEQUENCE [LARGE SCALE GENOMIC DNA]</scope>
    <source>
        <strain evidence="2">F_SG_1</strain>
        <tissue evidence="2">Salivary glands</tissue>
    </source>
</reference>
<gene>
    <name evidence="2" type="ORF">V5799_012034</name>
</gene>
<dbReference type="Proteomes" id="UP001321473">
    <property type="component" value="Unassembled WGS sequence"/>
</dbReference>
<dbReference type="InterPro" id="IPR013783">
    <property type="entry name" value="Ig-like_fold"/>
</dbReference>
<dbReference type="SMART" id="SM00409">
    <property type="entry name" value="IG"/>
    <property type="match status" value="1"/>
</dbReference>